<sequence length="91" mass="9980">MDEHPINGIPQPFVLSKICHNGGEEATRLLPVEMDVPEGNSVVRADGKVHSESDYHLDIEIPDTAHQISHDSWFQVGFVLTTGINSAYVLG</sequence>
<evidence type="ECO:0000313" key="1">
    <source>
        <dbReference type="EMBL" id="KAL1559408.1"/>
    </source>
</evidence>
<protein>
    <submittedName>
        <fullName evidence="1">Proline transporter</fullName>
    </submittedName>
</protein>
<comment type="caution">
    <text evidence="1">The sequence shown here is derived from an EMBL/GenBank/DDBJ whole genome shotgun (WGS) entry which is preliminary data.</text>
</comment>
<dbReference type="AlphaFoldDB" id="A0ABD1HSE6"/>
<dbReference type="Proteomes" id="UP001567538">
    <property type="component" value="Unassembled WGS sequence"/>
</dbReference>
<accession>A0ABD1HSE6</accession>
<gene>
    <name evidence="1" type="primary">PROT3</name>
    <name evidence="1" type="ORF">AAHA92_09753</name>
</gene>
<organism evidence="1 2">
    <name type="scientific">Salvia divinorum</name>
    <name type="common">Maria pastora</name>
    <name type="synonym">Diviner's sage</name>
    <dbReference type="NCBI Taxonomy" id="28513"/>
    <lineage>
        <taxon>Eukaryota</taxon>
        <taxon>Viridiplantae</taxon>
        <taxon>Streptophyta</taxon>
        <taxon>Embryophyta</taxon>
        <taxon>Tracheophyta</taxon>
        <taxon>Spermatophyta</taxon>
        <taxon>Magnoliopsida</taxon>
        <taxon>eudicotyledons</taxon>
        <taxon>Gunneridae</taxon>
        <taxon>Pentapetalae</taxon>
        <taxon>asterids</taxon>
        <taxon>lamiids</taxon>
        <taxon>Lamiales</taxon>
        <taxon>Lamiaceae</taxon>
        <taxon>Nepetoideae</taxon>
        <taxon>Mentheae</taxon>
        <taxon>Salviinae</taxon>
        <taxon>Salvia</taxon>
        <taxon>Salvia subgen. Calosphace</taxon>
    </lineage>
</organism>
<keyword evidence="2" id="KW-1185">Reference proteome</keyword>
<evidence type="ECO:0000313" key="2">
    <source>
        <dbReference type="Proteomes" id="UP001567538"/>
    </source>
</evidence>
<dbReference type="EMBL" id="JBEAFC010000004">
    <property type="protein sequence ID" value="KAL1559408.1"/>
    <property type="molecule type" value="Genomic_DNA"/>
</dbReference>
<proteinExistence type="predicted"/>
<name>A0ABD1HSE6_SALDI</name>
<reference evidence="1 2" key="1">
    <citation type="submission" date="2024-06" db="EMBL/GenBank/DDBJ databases">
        <title>A chromosome level genome sequence of Diviner's sage (Salvia divinorum).</title>
        <authorList>
            <person name="Ford S.A."/>
            <person name="Ro D.-K."/>
            <person name="Ness R.W."/>
            <person name="Phillips M.A."/>
        </authorList>
    </citation>
    <scope>NUCLEOTIDE SEQUENCE [LARGE SCALE GENOMIC DNA]</scope>
    <source>
        <strain evidence="1">SAF-2024a</strain>
        <tissue evidence="1">Leaf</tissue>
    </source>
</reference>